<comment type="caution">
    <text evidence="3">The sequence shown here is derived from an EMBL/GenBank/DDBJ whole genome shotgun (WGS) entry which is preliminary data.</text>
</comment>
<feature type="transmembrane region" description="Helical" evidence="2">
    <location>
        <begin position="55"/>
        <end position="75"/>
    </location>
</feature>
<reference evidence="3" key="1">
    <citation type="submission" date="2023-03" db="EMBL/GenBank/DDBJ databases">
        <title>Actinoallomurus iriomotensis NBRC 103681.</title>
        <authorList>
            <person name="Ichikawa N."/>
            <person name="Sato H."/>
            <person name="Tonouchi N."/>
        </authorList>
    </citation>
    <scope>NUCLEOTIDE SEQUENCE</scope>
    <source>
        <strain evidence="3">NBRC 103681</strain>
    </source>
</reference>
<protein>
    <submittedName>
        <fullName evidence="3">Uncharacterized protein</fullName>
    </submittedName>
</protein>
<evidence type="ECO:0000313" key="3">
    <source>
        <dbReference type="EMBL" id="GLY72356.1"/>
    </source>
</evidence>
<feature type="transmembrane region" description="Helical" evidence="2">
    <location>
        <begin position="176"/>
        <end position="197"/>
    </location>
</feature>
<organism evidence="3 4">
    <name type="scientific">Actinoallomurus iriomotensis</name>
    <dbReference type="NCBI Taxonomy" id="478107"/>
    <lineage>
        <taxon>Bacteria</taxon>
        <taxon>Bacillati</taxon>
        <taxon>Actinomycetota</taxon>
        <taxon>Actinomycetes</taxon>
        <taxon>Streptosporangiales</taxon>
        <taxon>Thermomonosporaceae</taxon>
        <taxon>Actinoallomurus</taxon>
    </lineage>
</organism>
<feature type="transmembrane region" description="Helical" evidence="2">
    <location>
        <begin position="107"/>
        <end position="124"/>
    </location>
</feature>
<dbReference type="Proteomes" id="UP001165135">
    <property type="component" value="Unassembled WGS sequence"/>
</dbReference>
<evidence type="ECO:0000256" key="2">
    <source>
        <dbReference type="SAM" id="Phobius"/>
    </source>
</evidence>
<gene>
    <name evidence="3" type="ORF">Airi01_006230</name>
</gene>
<feature type="region of interest" description="Disordered" evidence="1">
    <location>
        <begin position="1"/>
        <end position="51"/>
    </location>
</feature>
<name>A0A9W6RAM3_9ACTN</name>
<evidence type="ECO:0000256" key="1">
    <source>
        <dbReference type="SAM" id="MobiDB-lite"/>
    </source>
</evidence>
<sequence length="202" mass="20815">MNQPYEPPGGSDQPQWGAPQQGYPPPYGPPPGPPQPGFGPPPWQPTTPRRTGSPLGIGIAIAGALMAIGTLLPWISVKLQLGSPDDTPLSHAFSRSLNGISSTEGKIVMLCALVVIVFGIVAMANNGRLGLLADVPAVIAIVVILKVFGDKANYDSEAGKGLPAVLRANMDVSLLAGIYISLIMAVAVLCLSGVAFATSKAR</sequence>
<feature type="transmembrane region" description="Helical" evidence="2">
    <location>
        <begin position="131"/>
        <end position="149"/>
    </location>
</feature>
<accession>A0A9W6RAM3</accession>
<dbReference type="RefSeq" id="WP_285617377.1">
    <property type="nucleotide sequence ID" value="NZ_BSTJ01000001.1"/>
</dbReference>
<proteinExistence type="predicted"/>
<keyword evidence="2" id="KW-1133">Transmembrane helix</keyword>
<keyword evidence="2" id="KW-0812">Transmembrane</keyword>
<dbReference type="EMBL" id="BSTJ01000001">
    <property type="protein sequence ID" value="GLY72356.1"/>
    <property type="molecule type" value="Genomic_DNA"/>
</dbReference>
<dbReference type="AlphaFoldDB" id="A0A9W6RAM3"/>
<keyword evidence="2" id="KW-0472">Membrane</keyword>
<feature type="compositionally biased region" description="Pro residues" evidence="1">
    <location>
        <begin position="22"/>
        <end position="45"/>
    </location>
</feature>
<evidence type="ECO:0000313" key="4">
    <source>
        <dbReference type="Proteomes" id="UP001165135"/>
    </source>
</evidence>